<evidence type="ECO:0000256" key="13">
    <source>
        <dbReference type="ARBA" id="ARBA00023273"/>
    </source>
</evidence>
<dbReference type="InterPro" id="IPR023393">
    <property type="entry name" value="START-like_dom_sf"/>
</dbReference>
<dbReference type="GO" id="GO:0005929">
    <property type="term" value="C:cilium"/>
    <property type="evidence" value="ECO:0007669"/>
    <property type="project" value="UniProtKB-SubCell"/>
</dbReference>
<keyword evidence="9" id="KW-0963">Cytoplasm</keyword>
<evidence type="ECO:0000256" key="9">
    <source>
        <dbReference type="ARBA" id="ARBA00022490"/>
    </source>
</evidence>
<keyword evidence="8" id="KW-0312">Gluconeogenesis</keyword>
<evidence type="ECO:0000313" key="18">
    <source>
        <dbReference type="Proteomes" id="UP000626109"/>
    </source>
</evidence>
<sequence>MARRPIVGGNWKCNPDSMSKLDELITNINNCDTSKCDVYVSPSPLHVTYCMDKVTNGAHVCPQNCNFKGCGAYTGEMAVEQMKDLKIGWVLIGHSERREYFAETDTMLAQKLKYILDAGMKCVFCIGEKLPEREKGLEATMAVCISQLEQIKGLLDPEKVVIAYEPVWAIGTGVTATAEQAQETHAAIRKWIAGNVSEECAAGIRIQYGGSANAKNAPELSACPDIDGFLVGGASLKPEFVDIVAAISATQLSFGEVKVKALALILTCGCSGAGDGIPIPAAGVLSSALFGGVLADMSMADDQHLGWSVALMFCSELGGSGLGSASFVRLDLTRLSRFTNPLRSAPMRGLAECLVAIIGQGKGKGNADANASIQHQHDVERLAVVVALPQFKEQQVSFFTQYCHEFDSAAENRLAYTAIHKQYEQQLEATLEAELGSDCLQRLSAGLESYVMGQKHSEKSEDIADAIAVLQSLTDLESFKAAMLQKKLEMTSPGASPGMSSVKGVLSMDDCMDRINELRQVANEADGWQRIEEHAFKCYMKDSPDGRGVYGRFTLNLKLPPALAMRMFCDCSPGSTAWRQNVSAVEVVRDLGPDDKIVKMVMSLPWAVRYVMSLPDFFIVRVISRSHWPESEHYAYVCAPFDLERNCILEEIGCKTLQTISLGGGRARGTNA</sequence>
<evidence type="ECO:0000256" key="1">
    <source>
        <dbReference type="ARBA" id="ARBA00004138"/>
    </source>
</evidence>
<comment type="similarity">
    <text evidence="5">Belongs to the triosephosphate isomerase family.</text>
</comment>
<evidence type="ECO:0000256" key="11">
    <source>
        <dbReference type="ARBA" id="ARBA00023152"/>
    </source>
</evidence>
<dbReference type="InterPro" id="IPR000652">
    <property type="entry name" value="Triosephosphate_isomerase"/>
</dbReference>
<evidence type="ECO:0000256" key="5">
    <source>
        <dbReference type="ARBA" id="ARBA00007422"/>
    </source>
</evidence>
<dbReference type="FunFam" id="3.20.20.70:FF:000016">
    <property type="entry name" value="Triosephosphate isomerase"/>
    <property type="match status" value="1"/>
</dbReference>
<dbReference type="Pfam" id="PF00121">
    <property type="entry name" value="TIM"/>
    <property type="match status" value="1"/>
</dbReference>
<dbReference type="SUPFAM" id="SSF51351">
    <property type="entry name" value="Triosephosphate isomerase (TIM)"/>
    <property type="match status" value="1"/>
</dbReference>
<evidence type="ECO:0000256" key="3">
    <source>
        <dbReference type="ARBA" id="ARBA00004680"/>
    </source>
</evidence>
<dbReference type="GO" id="GO:0005829">
    <property type="term" value="C:cytosol"/>
    <property type="evidence" value="ECO:0007669"/>
    <property type="project" value="TreeGrafter"/>
</dbReference>
<dbReference type="GO" id="GO:0006094">
    <property type="term" value="P:gluconeogenesis"/>
    <property type="evidence" value="ECO:0007669"/>
    <property type="project" value="UniProtKB-KW"/>
</dbReference>
<feature type="domain" description="BART" evidence="16">
    <location>
        <begin position="379"/>
        <end position="490"/>
    </location>
</feature>
<name>A0A813JX91_POLGL</name>
<reference evidence="17" key="1">
    <citation type="submission" date="2021-02" db="EMBL/GenBank/DDBJ databases">
        <authorList>
            <person name="Dougan E. K."/>
            <person name="Rhodes N."/>
            <person name="Thang M."/>
            <person name="Chan C."/>
        </authorList>
    </citation>
    <scope>NUCLEOTIDE SEQUENCE</scope>
</reference>
<comment type="subcellular location">
    <subcellularLocation>
        <location evidence="1">Cell projection</location>
        <location evidence="1">Cilium</location>
    </subcellularLocation>
    <subcellularLocation>
        <location evidence="2">Cytoplasm</location>
    </subcellularLocation>
</comment>
<dbReference type="Proteomes" id="UP000626109">
    <property type="component" value="Unassembled WGS sequence"/>
</dbReference>
<comment type="function">
    <text evidence="15">Catalyzes the interconversion of glyceraldehyde 3-phosphate and dihydroxyacetone phosphate in the glycolytic and gluconeogenic pathways.</text>
</comment>
<comment type="caution">
    <text evidence="17">The sequence shown here is derived from an EMBL/GenBank/DDBJ whole genome shotgun (WGS) entry which is preliminary data.</text>
</comment>
<dbReference type="SUPFAM" id="SSF55961">
    <property type="entry name" value="Bet v1-like"/>
    <property type="match status" value="1"/>
</dbReference>
<keyword evidence="13" id="KW-0966">Cell projection</keyword>
<dbReference type="Gene3D" id="3.20.20.70">
    <property type="entry name" value="Aldolase class I"/>
    <property type="match status" value="1"/>
</dbReference>
<dbReference type="Pfam" id="PF11527">
    <property type="entry name" value="ARL2_Bind_BART"/>
    <property type="match status" value="1"/>
</dbReference>
<dbReference type="InterPro" id="IPR022896">
    <property type="entry name" value="TrioseP_Isoase_bac/euk"/>
</dbReference>
<evidence type="ECO:0000256" key="8">
    <source>
        <dbReference type="ARBA" id="ARBA00022432"/>
    </source>
</evidence>
<dbReference type="InterPro" id="IPR023379">
    <property type="entry name" value="BART_dom"/>
</dbReference>
<organism evidence="17 18">
    <name type="scientific">Polarella glacialis</name>
    <name type="common">Dinoflagellate</name>
    <dbReference type="NCBI Taxonomy" id="89957"/>
    <lineage>
        <taxon>Eukaryota</taxon>
        <taxon>Sar</taxon>
        <taxon>Alveolata</taxon>
        <taxon>Dinophyceae</taxon>
        <taxon>Suessiales</taxon>
        <taxon>Suessiaceae</taxon>
        <taxon>Polarella</taxon>
    </lineage>
</organism>
<dbReference type="Gene3D" id="3.30.530.20">
    <property type="match status" value="1"/>
</dbReference>
<dbReference type="PANTHER" id="PTHR21139">
    <property type="entry name" value="TRIOSEPHOSPHATE ISOMERASE"/>
    <property type="match status" value="1"/>
</dbReference>
<evidence type="ECO:0000256" key="15">
    <source>
        <dbReference type="ARBA" id="ARBA00056661"/>
    </source>
</evidence>
<proteinExistence type="inferred from homology"/>
<dbReference type="CDD" id="cd00311">
    <property type="entry name" value="TIM"/>
    <property type="match status" value="1"/>
</dbReference>
<dbReference type="EC" id="5.3.1.1" evidence="7"/>
<dbReference type="PROSITE" id="PS00171">
    <property type="entry name" value="TIM_1"/>
    <property type="match status" value="1"/>
</dbReference>
<dbReference type="GO" id="GO:0046166">
    <property type="term" value="P:glyceraldehyde-3-phosphate biosynthetic process"/>
    <property type="evidence" value="ECO:0007669"/>
    <property type="project" value="TreeGrafter"/>
</dbReference>
<keyword evidence="12" id="KW-0413">Isomerase</keyword>
<dbReference type="EMBL" id="CAJNNW010026408">
    <property type="protein sequence ID" value="CAE8685060.1"/>
    <property type="molecule type" value="Genomic_DNA"/>
</dbReference>
<comment type="catalytic activity">
    <reaction evidence="14">
        <text>D-glyceraldehyde 3-phosphate = dihydroxyacetone phosphate</text>
        <dbReference type="Rhea" id="RHEA:18585"/>
        <dbReference type="ChEBI" id="CHEBI:57642"/>
        <dbReference type="ChEBI" id="CHEBI:59776"/>
        <dbReference type="EC" id="5.3.1.1"/>
    </reaction>
    <physiologicalReaction direction="left-to-right" evidence="14">
        <dbReference type="Rhea" id="RHEA:18586"/>
    </physiologicalReaction>
</comment>
<comment type="pathway">
    <text evidence="3">Carbohydrate degradation; glycolysis; D-glyceraldehyde 3-phosphate from glycerone phosphate: step 1/1.</text>
</comment>
<comment type="subunit">
    <text evidence="6">Homodimer.</text>
</comment>
<dbReference type="Gene3D" id="1.20.1520.10">
    <property type="entry name" value="ADP-ribosylation factor-like 2-binding protein, domain"/>
    <property type="match status" value="1"/>
</dbReference>
<dbReference type="GO" id="GO:0004807">
    <property type="term" value="F:triose-phosphate isomerase activity"/>
    <property type="evidence" value="ECO:0007669"/>
    <property type="project" value="UniProtKB-EC"/>
</dbReference>
<dbReference type="GO" id="GO:0019563">
    <property type="term" value="P:glycerol catabolic process"/>
    <property type="evidence" value="ECO:0007669"/>
    <property type="project" value="TreeGrafter"/>
</dbReference>
<dbReference type="NCBIfam" id="TIGR00419">
    <property type="entry name" value="tim"/>
    <property type="match status" value="1"/>
</dbReference>
<dbReference type="InterPro" id="IPR035990">
    <property type="entry name" value="TIM_sf"/>
</dbReference>
<gene>
    <name evidence="17" type="ORF">PGLA2088_LOCUS24279</name>
</gene>
<dbReference type="HAMAP" id="MF_00147_B">
    <property type="entry name" value="TIM_B"/>
    <property type="match status" value="1"/>
</dbReference>
<keyword evidence="10" id="KW-0969">Cilium</keyword>
<evidence type="ECO:0000256" key="14">
    <source>
        <dbReference type="ARBA" id="ARBA00052432"/>
    </source>
</evidence>
<dbReference type="PANTHER" id="PTHR21139:SF2">
    <property type="entry name" value="TRIOSEPHOSPHATE ISOMERASE"/>
    <property type="match status" value="1"/>
</dbReference>
<evidence type="ECO:0000256" key="10">
    <source>
        <dbReference type="ARBA" id="ARBA00023069"/>
    </source>
</evidence>
<evidence type="ECO:0000256" key="2">
    <source>
        <dbReference type="ARBA" id="ARBA00004496"/>
    </source>
</evidence>
<evidence type="ECO:0000313" key="17">
    <source>
        <dbReference type="EMBL" id="CAE8685060.1"/>
    </source>
</evidence>
<evidence type="ECO:0000256" key="7">
    <source>
        <dbReference type="ARBA" id="ARBA00011940"/>
    </source>
</evidence>
<dbReference type="InterPro" id="IPR013785">
    <property type="entry name" value="Aldolase_TIM"/>
</dbReference>
<dbReference type="PROSITE" id="PS51440">
    <property type="entry name" value="TIM_2"/>
    <property type="match status" value="1"/>
</dbReference>
<evidence type="ECO:0000256" key="6">
    <source>
        <dbReference type="ARBA" id="ARBA00011738"/>
    </source>
</evidence>
<evidence type="ECO:0000256" key="4">
    <source>
        <dbReference type="ARBA" id="ARBA00004742"/>
    </source>
</evidence>
<evidence type="ECO:0000259" key="16">
    <source>
        <dbReference type="Pfam" id="PF11527"/>
    </source>
</evidence>
<comment type="pathway">
    <text evidence="4">Carbohydrate biosynthesis; gluconeogenesis.</text>
</comment>
<keyword evidence="11" id="KW-0324">Glycolysis</keyword>
<protein>
    <recommendedName>
        <fullName evidence="7">triose-phosphate isomerase</fullName>
        <ecNumber evidence="7">5.3.1.1</ecNumber>
    </recommendedName>
</protein>
<dbReference type="InterPro" id="IPR042541">
    <property type="entry name" value="BART_sf"/>
</dbReference>
<dbReference type="AlphaFoldDB" id="A0A813JX91"/>
<dbReference type="InterPro" id="IPR020861">
    <property type="entry name" value="Triosephosphate_isomerase_AS"/>
</dbReference>
<accession>A0A813JX91</accession>
<dbReference type="GO" id="GO:0006096">
    <property type="term" value="P:glycolytic process"/>
    <property type="evidence" value="ECO:0007669"/>
    <property type="project" value="UniProtKB-KW"/>
</dbReference>
<evidence type="ECO:0000256" key="12">
    <source>
        <dbReference type="ARBA" id="ARBA00023235"/>
    </source>
</evidence>